<sequence length="224" mass="24749">MRAPNGKDYLGYLDMGTDIASCSFDGKAIEIAGGPVQDLLVIFRNLRPPPTGVKIVDDVWIDIKYNDIFPKKDIVMPADNRQLKQEDGRSMFQYVALWYKHGNPVFGRAFPSEADKVLAHFGYENQENAGPEIGSLQMLALPPPENRGMEYKWQPFRDAIKNANGFRPVHVGDSAPCILKDAKGVERLGNVQLKSEKASVGAGGKEIHMVGPAVQDLLVLCRNP</sequence>
<evidence type="ECO:0000313" key="2">
    <source>
        <dbReference type="WBParaSite" id="PDA_v2.g5675.t1"/>
    </source>
</evidence>
<organism evidence="1 2">
    <name type="scientific">Panagrolaimus davidi</name>
    <dbReference type="NCBI Taxonomy" id="227884"/>
    <lineage>
        <taxon>Eukaryota</taxon>
        <taxon>Metazoa</taxon>
        <taxon>Ecdysozoa</taxon>
        <taxon>Nematoda</taxon>
        <taxon>Chromadorea</taxon>
        <taxon>Rhabditida</taxon>
        <taxon>Tylenchina</taxon>
        <taxon>Panagrolaimomorpha</taxon>
        <taxon>Panagrolaimoidea</taxon>
        <taxon>Panagrolaimidae</taxon>
        <taxon>Panagrolaimus</taxon>
    </lineage>
</organism>
<dbReference type="WBParaSite" id="PDA_v2.g5675.t1">
    <property type="protein sequence ID" value="PDA_v2.g5675.t1"/>
    <property type="gene ID" value="PDA_v2.g5675"/>
</dbReference>
<proteinExistence type="predicted"/>
<name>A0A914QV65_9BILA</name>
<dbReference type="SUPFAM" id="SSF141739">
    <property type="entry name" value="MFPT repeat-like"/>
    <property type="match status" value="2"/>
</dbReference>
<dbReference type="Proteomes" id="UP000887578">
    <property type="component" value="Unplaced"/>
</dbReference>
<reference evidence="2" key="1">
    <citation type="submission" date="2022-11" db="UniProtKB">
        <authorList>
            <consortium name="WormBaseParasite"/>
        </authorList>
    </citation>
    <scope>IDENTIFICATION</scope>
</reference>
<dbReference type="AlphaFoldDB" id="A0A914QV65"/>
<protein>
    <submittedName>
        <fullName evidence="2">Uncharacterized protein</fullName>
    </submittedName>
</protein>
<dbReference type="PANTHER" id="PTHR31578:SF3">
    <property type="entry name" value="NEMATODE SPECIFIC PEPTIDE FAMILY"/>
    <property type="match status" value="1"/>
</dbReference>
<accession>A0A914QV65</accession>
<evidence type="ECO:0000313" key="1">
    <source>
        <dbReference type="Proteomes" id="UP000887578"/>
    </source>
</evidence>
<keyword evidence="1" id="KW-1185">Reference proteome</keyword>
<dbReference type="PANTHER" id="PTHR31578">
    <property type="entry name" value="PROTEIN CBG21223-RELATED"/>
    <property type="match status" value="1"/>
</dbReference>
<dbReference type="Pfam" id="PF12150">
    <property type="entry name" value="MFP2b"/>
    <property type="match status" value="2"/>
</dbReference>
<dbReference type="InterPro" id="IPR021010">
    <property type="entry name" value="Cytosolic_motility_protein"/>
</dbReference>